<reference evidence="2" key="2">
    <citation type="submission" date="2015-01" db="EMBL/GenBank/DDBJ databases">
        <title>Evolutionary Origins and Diversification of the Mycorrhizal Mutualists.</title>
        <authorList>
            <consortium name="DOE Joint Genome Institute"/>
            <consortium name="Mycorrhizal Genomics Consortium"/>
            <person name="Kohler A."/>
            <person name="Kuo A."/>
            <person name="Nagy L.G."/>
            <person name="Floudas D."/>
            <person name="Copeland A."/>
            <person name="Barry K.W."/>
            <person name="Cichocki N."/>
            <person name="Veneault-Fourrey C."/>
            <person name="LaButti K."/>
            <person name="Lindquist E.A."/>
            <person name="Lipzen A."/>
            <person name="Lundell T."/>
            <person name="Morin E."/>
            <person name="Murat C."/>
            <person name="Riley R."/>
            <person name="Ohm R."/>
            <person name="Sun H."/>
            <person name="Tunlid A."/>
            <person name="Henrissat B."/>
            <person name="Grigoriev I.V."/>
            <person name="Hibbett D.S."/>
            <person name="Martin F."/>
        </authorList>
    </citation>
    <scope>NUCLEOTIDE SEQUENCE [LARGE SCALE GENOMIC DNA]</scope>
    <source>
        <strain evidence="2">F 1598</strain>
    </source>
</reference>
<dbReference type="InParanoid" id="A0A0C3G2K1"/>
<evidence type="ECO:0000313" key="2">
    <source>
        <dbReference type="Proteomes" id="UP000054166"/>
    </source>
</evidence>
<dbReference type="EMBL" id="KN832983">
    <property type="protein sequence ID" value="KIM86074.1"/>
    <property type="molecule type" value="Genomic_DNA"/>
</dbReference>
<dbReference type="Proteomes" id="UP000054166">
    <property type="component" value="Unassembled WGS sequence"/>
</dbReference>
<reference evidence="1 2" key="1">
    <citation type="submission" date="2014-04" db="EMBL/GenBank/DDBJ databases">
        <authorList>
            <consortium name="DOE Joint Genome Institute"/>
            <person name="Kuo A."/>
            <person name="Tarkka M."/>
            <person name="Buscot F."/>
            <person name="Kohler A."/>
            <person name="Nagy L.G."/>
            <person name="Floudas D."/>
            <person name="Copeland A."/>
            <person name="Barry K.W."/>
            <person name="Cichocki N."/>
            <person name="Veneault-Fourrey C."/>
            <person name="LaButti K."/>
            <person name="Lindquist E.A."/>
            <person name="Lipzen A."/>
            <person name="Lundell T."/>
            <person name="Morin E."/>
            <person name="Murat C."/>
            <person name="Sun H."/>
            <person name="Tunlid A."/>
            <person name="Henrissat B."/>
            <person name="Grigoriev I.V."/>
            <person name="Hibbett D.S."/>
            <person name="Martin F."/>
            <person name="Nordberg H.P."/>
            <person name="Cantor M.N."/>
            <person name="Hua S.X."/>
        </authorList>
    </citation>
    <scope>NUCLEOTIDE SEQUENCE [LARGE SCALE GENOMIC DNA]</scope>
    <source>
        <strain evidence="1 2">F 1598</strain>
    </source>
</reference>
<accession>A0A0C3G2K1</accession>
<proteinExistence type="predicted"/>
<dbReference type="HOGENOM" id="CLU_2868461_0_0_1"/>
<dbReference type="AlphaFoldDB" id="A0A0C3G2K1"/>
<protein>
    <submittedName>
        <fullName evidence="1">Uncharacterized protein</fullName>
    </submittedName>
</protein>
<gene>
    <name evidence="1" type="ORF">PILCRDRAFT_816627</name>
</gene>
<evidence type="ECO:0000313" key="1">
    <source>
        <dbReference type="EMBL" id="KIM86074.1"/>
    </source>
</evidence>
<name>A0A0C3G2K1_PILCF</name>
<sequence>MPIPPSNPNPLDSLHDSLVFIPGLKHDKRPNLNVNVVGCKAPYHKVTAPHRHRLCPFPHSVRCG</sequence>
<keyword evidence="2" id="KW-1185">Reference proteome</keyword>
<organism evidence="1 2">
    <name type="scientific">Piloderma croceum (strain F 1598)</name>
    <dbReference type="NCBI Taxonomy" id="765440"/>
    <lineage>
        <taxon>Eukaryota</taxon>
        <taxon>Fungi</taxon>
        <taxon>Dikarya</taxon>
        <taxon>Basidiomycota</taxon>
        <taxon>Agaricomycotina</taxon>
        <taxon>Agaricomycetes</taxon>
        <taxon>Agaricomycetidae</taxon>
        <taxon>Atheliales</taxon>
        <taxon>Atheliaceae</taxon>
        <taxon>Piloderma</taxon>
    </lineage>
</organism>